<feature type="compositionally biased region" description="Basic and acidic residues" evidence="1">
    <location>
        <begin position="56"/>
        <end position="65"/>
    </location>
</feature>
<dbReference type="GO" id="GO:0006396">
    <property type="term" value="P:RNA processing"/>
    <property type="evidence" value="ECO:0007669"/>
    <property type="project" value="InterPro"/>
</dbReference>
<dbReference type="InterPro" id="IPR012677">
    <property type="entry name" value="Nucleotide-bd_a/b_plait_sf"/>
</dbReference>
<protein>
    <recommendedName>
        <fullName evidence="2">RRM domain-containing protein</fullName>
    </recommendedName>
</protein>
<evidence type="ECO:0000256" key="1">
    <source>
        <dbReference type="SAM" id="MobiDB-lite"/>
    </source>
</evidence>
<feature type="region of interest" description="Disordered" evidence="1">
    <location>
        <begin position="1"/>
        <end position="65"/>
    </location>
</feature>
<dbReference type="InterPro" id="IPR008111">
    <property type="entry name" value="RNA-bd_8"/>
</dbReference>
<accession>A0A9Q1KV26</accession>
<sequence length="233" mass="25870">MAAADVEAVDFEPEEDDLMDEDGDGGSPRTAQPKLRSAITGGSSSGFGAKKTKGRGFREDADGERNSRLTARDFESLDSDGGLRIPGDIFIPSYLVNVVLDYAEGYALIEYENFEEAQAAIKTMNGSKMLEQTINVDWAFCNGPYKRRGNRRRFSSDRHGDIDQGVLGGDTKSPSICCNWEVVNSFVCGDRCVLKLHPDSTYYYERKSAPVLATCWISLIFLDYDNDWSLHCV</sequence>
<gene>
    <name evidence="3" type="ORF">Cgig2_002236</name>
</gene>
<reference evidence="3" key="1">
    <citation type="submission" date="2022-04" db="EMBL/GenBank/DDBJ databases">
        <title>Carnegiea gigantea Genome sequencing and assembly v2.</title>
        <authorList>
            <person name="Copetti D."/>
            <person name="Sanderson M.J."/>
            <person name="Burquez A."/>
            <person name="Wojciechowski M.F."/>
        </authorList>
    </citation>
    <scope>NUCLEOTIDE SEQUENCE</scope>
    <source>
        <strain evidence="3">SGP5-SGP5p</strain>
        <tissue evidence="3">Aerial part</tissue>
    </source>
</reference>
<dbReference type="GO" id="GO:0005634">
    <property type="term" value="C:nucleus"/>
    <property type="evidence" value="ECO:0007669"/>
    <property type="project" value="InterPro"/>
</dbReference>
<dbReference type="OrthoDB" id="15688at2759"/>
<dbReference type="Proteomes" id="UP001153076">
    <property type="component" value="Unassembled WGS sequence"/>
</dbReference>
<feature type="compositionally biased region" description="Acidic residues" evidence="1">
    <location>
        <begin position="7"/>
        <end position="24"/>
    </location>
</feature>
<dbReference type="Gene3D" id="3.30.70.330">
    <property type="match status" value="1"/>
</dbReference>
<evidence type="ECO:0000313" key="3">
    <source>
        <dbReference type="EMBL" id="KAJ8449439.1"/>
    </source>
</evidence>
<proteinExistence type="predicted"/>
<comment type="caution">
    <text evidence="3">The sequence shown here is derived from an EMBL/GenBank/DDBJ whole genome shotgun (WGS) entry which is preliminary data.</text>
</comment>
<evidence type="ECO:0000313" key="4">
    <source>
        <dbReference type="Proteomes" id="UP001153076"/>
    </source>
</evidence>
<dbReference type="InterPro" id="IPR035979">
    <property type="entry name" value="RBD_domain_sf"/>
</dbReference>
<dbReference type="InterPro" id="IPR000504">
    <property type="entry name" value="RRM_dom"/>
</dbReference>
<evidence type="ECO:0000259" key="2">
    <source>
        <dbReference type="Pfam" id="PF00076"/>
    </source>
</evidence>
<name>A0A9Q1KV26_9CARY</name>
<feature type="domain" description="RRM" evidence="2">
    <location>
        <begin position="101"/>
        <end position="133"/>
    </location>
</feature>
<dbReference type="AlphaFoldDB" id="A0A9Q1KV26"/>
<keyword evidence="4" id="KW-1185">Reference proteome</keyword>
<dbReference type="EMBL" id="JAKOGI010000021">
    <property type="protein sequence ID" value="KAJ8449439.1"/>
    <property type="molecule type" value="Genomic_DNA"/>
</dbReference>
<dbReference type="SUPFAM" id="SSF54928">
    <property type="entry name" value="RNA-binding domain, RBD"/>
    <property type="match status" value="1"/>
</dbReference>
<organism evidence="3 4">
    <name type="scientific">Carnegiea gigantea</name>
    <dbReference type="NCBI Taxonomy" id="171969"/>
    <lineage>
        <taxon>Eukaryota</taxon>
        <taxon>Viridiplantae</taxon>
        <taxon>Streptophyta</taxon>
        <taxon>Embryophyta</taxon>
        <taxon>Tracheophyta</taxon>
        <taxon>Spermatophyta</taxon>
        <taxon>Magnoliopsida</taxon>
        <taxon>eudicotyledons</taxon>
        <taxon>Gunneridae</taxon>
        <taxon>Pentapetalae</taxon>
        <taxon>Caryophyllales</taxon>
        <taxon>Cactineae</taxon>
        <taxon>Cactaceae</taxon>
        <taxon>Cactoideae</taxon>
        <taxon>Echinocereeae</taxon>
        <taxon>Carnegiea</taxon>
    </lineage>
</organism>
<dbReference type="Pfam" id="PF00076">
    <property type="entry name" value="RRM_1"/>
    <property type="match status" value="1"/>
</dbReference>
<dbReference type="GO" id="GO:0003723">
    <property type="term" value="F:RNA binding"/>
    <property type="evidence" value="ECO:0007669"/>
    <property type="project" value="InterPro"/>
</dbReference>
<dbReference type="PANTHER" id="PTHR45894">
    <property type="entry name" value="RNA-BINDING PROTEIN 8A"/>
    <property type="match status" value="1"/>
</dbReference>
<dbReference type="GO" id="GO:0005737">
    <property type="term" value="C:cytoplasm"/>
    <property type="evidence" value="ECO:0007669"/>
    <property type="project" value="InterPro"/>
</dbReference>